<gene>
    <name evidence="8" type="ORF">CEY16_12885</name>
</gene>
<dbReference type="OrthoDB" id="9815286at2"/>
<evidence type="ECO:0000313" key="8">
    <source>
        <dbReference type="EMBL" id="PKR76708.1"/>
    </source>
</evidence>
<evidence type="ECO:0000313" key="9">
    <source>
        <dbReference type="Proteomes" id="UP000243524"/>
    </source>
</evidence>
<evidence type="ECO:0000259" key="7">
    <source>
        <dbReference type="Pfam" id="PF04024"/>
    </source>
</evidence>
<keyword evidence="2" id="KW-1003">Cell membrane</keyword>
<dbReference type="EMBL" id="PJNH01000004">
    <property type="protein sequence ID" value="PKR76708.1"/>
    <property type="molecule type" value="Genomic_DNA"/>
</dbReference>
<comment type="caution">
    <text evidence="8">The sequence shown here is derived from an EMBL/GenBank/DDBJ whole genome shotgun (WGS) entry which is preliminary data.</text>
</comment>
<dbReference type="InterPro" id="IPR052027">
    <property type="entry name" value="PspC"/>
</dbReference>
<dbReference type="GO" id="GO:0005886">
    <property type="term" value="C:plasma membrane"/>
    <property type="evidence" value="ECO:0007669"/>
    <property type="project" value="UniProtKB-SubCell"/>
</dbReference>
<dbReference type="RefSeq" id="WP_101332458.1">
    <property type="nucleotide sequence ID" value="NZ_PJNH01000004.1"/>
</dbReference>
<dbReference type="Pfam" id="PF04024">
    <property type="entry name" value="PspC"/>
    <property type="match status" value="1"/>
</dbReference>
<proteinExistence type="predicted"/>
<dbReference type="InterPro" id="IPR007168">
    <property type="entry name" value="Phageshock_PspC_N"/>
</dbReference>
<dbReference type="Proteomes" id="UP000243524">
    <property type="component" value="Unassembled WGS sequence"/>
</dbReference>
<keyword evidence="5 6" id="KW-0472">Membrane</keyword>
<keyword evidence="3 6" id="KW-0812">Transmembrane</keyword>
<dbReference type="PANTHER" id="PTHR33885">
    <property type="entry name" value="PHAGE SHOCK PROTEIN C"/>
    <property type="match status" value="1"/>
</dbReference>
<comment type="subcellular location">
    <subcellularLocation>
        <location evidence="1">Cell membrane</location>
        <topology evidence="1">Single-pass membrane protein</topology>
    </subcellularLocation>
</comment>
<accession>A0A2I0QQW2</accession>
<evidence type="ECO:0000256" key="3">
    <source>
        <dbReference type="ARBA" id="ARBA00022692"/>
    </source>
</evidence>
<organism evidence="8 9">
    <name type="scientific">Halalkalibacillus sediminis</name>
    <dbReference type="NCBI Taxonomy" id="2018042"/>
    <lineage>
        <taxon>Bacteria</taxon>
        <taxon>Bacillati</taxon>
        <taxon>Bacillota</taxon>
        <taxon>Bacilli</taxon>
        <taxon>Bacillales</taxon>
        <taxon>Bacillaceae</taxon>
        <taxon>Halalkalibacillus</taxon>
    </lineage>
</organism>
<feature type="domain" description="Phage shock protein PspC N-terminal" evidence="7">
    <location>
        <begin position="5"/>
        <end position="56"/>
    </location>
</feature>
<sequence>MNNNKLRKSSTDKAITGVCGGIAEFFGVSSIAVRLIFVFLPGSLPIYIILVYFLPEIPPSL</sequence>
<evidence type="ECO:0000256" key="6">
    <source>
        <dbReference type="SAM" id="Phobius"/>
    </source>
</evidence>
<evidence type="ECO:0000256" key="5">
    <source>
        <dbReference type="ARBA" id="ARBA00023136"/>
    </source>
</evidence>
<keyword evidence="9" id="KW-1185">Reference proteome</keyword>
<keyword evidence="4 6" id="KW-1133">Transmembrane helix</keyword>
<protein>
    <submittedName>
        <fullName evidence="8">PspC domain-containing protein</fullName>
    </submittedName>
</protein>
<dbReference type="PANTHER" id="PTHR33885:SF3">
    <property type="entry name" value="PHAGE SHOCK PROTEIN C"/>
    <property type="match status" value="1"/>
</dbReference>
<reference evidence="8 9" key="1">
    <citation type="submission" date="2017-06" db="EMBL/GenBank/DDBJ databases">
        <title>the draft geome sequence of Illustriluteabacillus marina B3227.</title>
        <authorList>
            <person name="He R.-H."/>
            <person name="Du Z.-J."/>
        </authorList>
    </citation>
    <scope>NUCLEOTIDE SEQUENCE [LARGE SCALE GENOMIC DNA]</scope>
    <source>
        <strain evidence="8 9">B3227</strain>
    </source>
</reference>
<evidence type="ECO:0000256" key="1">
    <source>
        <dbReference type="ARBA" id="ARBA00004162"/>
    </source>
</evidence>
<name>A0A2I0QQW2_9BACI</name>
<dbReference type="AlphaFoldDB" id="A0A2I0QQW2"/>
<feature type="transmembrane region" description="Helical" evidence="6">
    <location>
        <begin position="35"/>
        <end position="54"/>
    </location>
</feature>
<evidence type="ECO:0000256" key="2">
    <source>
        <dbReference type="ARBA" id="ARBA00022475"/>
    </source>
</evidence>
<evidence type="ECO:0000256" key="4">
    <source>
        <dbReference type="ARBA" id="ARBA00022989"/>
    </source>
</evidence>